<evidence type="ECO:0000256" key="2">
    <source>
        <dbReference type="SAM" id="MobiDB-lite"/>
    </source>
</evidence>
<dbReference type="AlphaFoldDB" id="A0A5C8Z2E8"/>
<dbReference type="InterPro" id="IPR050490">
    <property type="entry name" value="Bact_solute-bd_prot1"/>
</dbReference>
<evidence type="ECO:0000313" key="4">
    <source>
        <dbReference type="Proteomes" id="UP000321234"/>
    </source>
</evidence>
<dbReference type="Gene3D" id="3.40.190.10">
    <property type="entry name" value="Periplasmic binding protein-like II"/>
    <property type="match status" value="1"/>
</dbReference>
<reference evidence="3 4" key="1">
    <citation type="submission" date="2019-07" db="EMBL/GenBank/DDBJ databases">
        <title>Quadrisphaera sp. strain DD2A genome sequencing and assembly.</title>
        <authorList>
            <person name="Kim I."/>
        </authorList>
    </citation>
    <scope>NUCLEOTIDE SEQUENCE [LARGE SCALE GENOMIC DNA]</scope>
    <source>
        <strain evidence="3 4">DD2A</strain>
    </source>
</reference>
<dbReference type="EMBL" id="VKAC01000016">
    <property type="protein sequence ID" value="TXR52262.1"/>
    <property type="molecule type" value="Genomic_DNA"/>
</dbReference>
<dbReference type="OrthoDB" id="9780991at2"/>
<evidence type="ECO:0000256" key="1">
    <source>
        <dbReference type="ARBA" id="ARBA00022729"/>
    </source>
</evidence>
<gene>
    <name evidence="3" type="ORF">FMM08_20925</name>
</gene>
<accession>A0A5C8Z2E8</accession>
<sequence>MREPSRKPTGRSAERGGHEPVTKRRHPVTTLPKCLTTILLSLTSSTPSDAARVTQRCASHTRSRDMVTTPNGLSRRTLLAILGSAAVTAPLLSACGGNDGGTGGGSGGSGGSGGLSQWFHQYGEEGVEDAVKKWAAAYTASKITVNWVLGDYAPKLQSRLTAGSGVDLFENNAIDVASARAGQYADLTDIMEPVKAQFSETSLKVVTIDGKIYGIPMISDPQLIFYRPSMLQKAGIAEPKTFDDLIAAGIELTGGNQKGLWLGNDGGAGVIKSAAAASGGGLLSDGDTKVNFATADVASALTKLKEANDKQAVLLGSPTDWWDATSFNAGLAAITWQGMWAVPTMVKALGDDVAAMPVPAFGSGKPVVMVSGWNMQVAAKASDVDAAKAAAKAQWIDDTKFQTSFSVDFGFHIPPQTSVASATTQLGSGPAKTCVDAATQYGYAAGPFWTPAMETAFNDAAVKIITSGADATSTLQAAAQTAQQTLDSLAK</sequence>
<protein>
    <submittedName>
        <fullName evidence="3">Extracellular solute-binding protein</fullName>
    </submittedName>
</protein>
<name>A0A5C8Z2E8_9ACTN</name>
<keyword evidence="4" id="KW-1185">Reference proteome</keyword>
<dbReference type="Proteomes" id="UP000321234">
    <property type="component" value="Unassembled WGS sequence"/>
</dbReference>
<evidence type="ECO:0000313" key="3">
    <source>
        <dbReference type="EMBL" id="TXR52262.1"/>
    </source>
</evidence>
<dbReference type="PANTHER" id="PTHR43649:SF33">
    <property type="entry name" value="POLYGALACTURONAN_RHAMNOGALACTURONAN-BINDING PROTEIN YTCQ"/>
    <property type="match status" value="1"/>
</dbReference>
<feature type="region of interest" description="Disordered" evidence="2">
    <location>
        <begin position="1"/>
        <end position="29"/>
    </location>
</feature>
<organism evidence="3 4">
    <name type="scientific">Quadrisphaera setariae</name>
    <dbReference type="NCBI Taxonomy" id="2593304"/>
    <lineage>
        <taxon>Bacteria</taxon>
        <taxon>Bacillati</taxon>
        <taxon>Actinomycetota</taxon>
        <taxon>Actinomycetes</taxon>
        <taxon>Kineosporiales</taxon>
        <taxon>Kineosporiaceae</taxon>
        <taxon>Quadrisphaera</taxon>
    </lineage>
</organism>
<comment type="caution">
    <text evidence="3">The sequence shown here is derived from an EMBL/GenBank/DDBJ whole genome shotgun (WGS) entry which is preliminary data.</text>
</comment>
<keyword evidence="1" id="KW-0732">Signal</keyword>
<feature type="compositionally biased region" description="Basic and acidic residues" evidence="2">
    <location>
        <begin position="1"/>
        <end position="22"/>
    </location>
</feature>
<dbReference type="PANTHER" id="PTHR43649">
    <property type="entry name" value="ARABINOSE-BINDING PROTEIN-RELATED"/>
    <property type="match status" value="1"/>
</dbReference>
<dbReference type="SUPFAM" id="SSF53850">
    <property type="entry name" value="Periplasmic binding protein-like II"/>
    <property type="match status" value="1"/>
</dbReference>
<proteinExistence type="predicted"/>